<reference evidence="1" key="1">
    <citation type="submission" date="2020-03" db="EMBL/GenBank/DDBJ databases">
        <title>The deep terrestrial virosphere.</title>
        <authorList>
            <person name="Holmfeldt K."/>
            <person name="Nilsson E."/>
            <person name="Simone D."/>
            <person name="Lopez-Fernandez M."/>
            <person name="Wu X."/>
            <person name="de Brujin I."/>
            <person name="Lundin D."/>
            <person name="Andersson A."/>
            <person name="Bertilsson S."/>
            <person name="Dopson M."/>
        </authorList>
    </citation>
    <scope>NUCLEOTIDE SEQUENCE</scope>
    <source>
        <strain evidence="1">MM415B01991</strain>
    </source>
</reference>
<sequence>MREFELVIDEALRKGLSPEEKLPFNSQWLWKCLGFRCGKAGLEAHEALDNPLPAAFMAANMFYDWPFPQFIVGEGYAILVIRDTVNQEDDVYSVSEDHQTLTSIFNVDELTFGKGTLMEVADFGEYAFMTNGVIMLYWDPALATWIPIVASPTIPMMRTVCNLKSQAVGGNIVSAWHDCDETFYVWSKIGSMDFTPDQNNEAGYRRCPYGGEVYHVRRLGDFVIGYSSKGITLLNPVLVSPVAESIPTFGFKELSDIGLINRGAMNGNLDRHVYVGEDYILREITTEGVKELGYQYYMEQLEGEDIIVTYNPSQKDFYIGNSKKTFLLSPYGLTEIKQHPSAVWRRNKKSYMLPEAVDTDSSYLCTEVFDMGYKGQKTVFSVESDVFLGVGVEAGIDWANDLTNWGEEYYKPMNDQGIAAIIASGGMFRFRLRFATIYDASRIGYIKARYKMTDLRGIRGVYAPSPRGQAKGD</sequence>
<dbReference type="AlphaFoldDB" id="A0A6M3IF12"/>
<name>A0A6M3IF12_9ZZZZ</name>
<gene>
    <name evidence="1" type="ORF">MM415B01991_0007</name>
</gene>
<dbReference type="EMBL" id="MT141180">
    <property type="protein sequence ID" value="QJA55788.1"/>
    <property type="molecule type" value="Genomic_DNA"/>
</dbReference>
<organism evidence="1">
    <name type="scientific">viral metagenome</name>
    <dbReference type="NCBI Taxonomy" id="1070528"/>
    <lineage>
        <taxon>unclassified sequences</taxon>
        <taxon>metagenomes</taxon>
        <taxon>organismal metagenomes</taxon>
    </lineage>
</organism>
<proteinExistence type="predicted"/>
<evidence type="ECO:0000313" key="1">
    <source>
        <dbReference type="EMBL" id="QJA55788.1"/>
    </source>
</evidence>
<accession>A0A6M3IF12</accession>
<protein>
    <submittedName>
        <fullName evidence="1">Uncharacterized protein</fullName>
    </submittedName>
</protein>